<feature type="region of interest" description="Disordered" evidence="1">
    <location>
        <begin position="31"/>
        <end position="61"/>
    </location>
</feature>
<accession>A0A7J6XA34</accession>
<proteinExistence type="predicted"/>
<comment type="caution">
    <text evidence="2">The sequence shown here is derived from an EMBL/GenBank/DDBJ whole genome shotgun (WGS) entry which is preliminary data.</text>
</comment>
<keyword evidence="3" id="KW-1185">Reference proteome</keyword>
<dbReference type="OrthoDB" id="611564at2759"/>
<sequence>MQENPWAKEFINVSIEQYEELRLVCGEDQATGSFSKSMSDAQTDEGNESSRAHNESSEDRR</sequence>
<dbReference type="AlphaFoldDB" id="A0A7J6XA34"/>
<dbReference type="EMBL" id="JABWDY010002449">
    <property type="protein sequence ID" value="KAF5206651.1"/>
    <property type="molecule type" value="Genomic_DNA"/>
</dbReference>
<dbReference type="Proteomes" id="UP000554482">
    <property type="component" value="Unassembled WGS sequence"/>
</dbReference>
<feature type="compositionally biased region" description="Polar residues" evidence="1">
    <location>
        <begin position="31"/>
        <end position="41"/>
    </location>
</feature>
<name>A0A7J6XA34_THATH</name>
<organism evidence="2 3">
    <name type="scientific">Thalictrum thalictroides</name>
    <name type="common">Rue-anemone</name>
    <name type="synonym">Anemone thalictroides</name>
    <dbReference type="NCBI Taxonomy" id="46969"/>
    <lineage>
        <taxon>Eukaryota</taxon>
        <taxon>Viridiplantae</taxon>
        <taxon>Streptophyta</taxon>
        <taxon>Embryophyta</taxon>
        <taxon>Tracheophyta</taxon>
        <taxon>Spermatophyta</taxon>
        <taxon>Magnoliopsida</taxon>
        <taxon>Ranunculales</taxon>
        <taxon>Ranunculaceae</taxon>
        <taxon>Thalictroideae</taxon>
        <taxon>Thalictrum</taxon>
    </lineage>
</organism>
<evidence type="ECO:0000313" key="2">
    <source>
        <dbReference type="EMBL" id="KAF5206651.1"/>
    </source>
</evidence>
<evidence type="ECO:0000256" key="1">
    <source>
        <dbReference type="SAM" id="MobiDB-lite"/>
    </source>
</evidence>
<gene>
    <name evidence="2" type="ORF">FRX31_003767</name>
</gene>
<evidence type="ECO:0000313" key="3">
    <source>
        <dbReference type="Proteomes" id="UP000554482"/>
    </source>
</evidence>
<feature type="compositionally biased region" description="Basic and acidic residues" evidence="1">
    <location>
        <begin position="48"/>
        <end position="61"/>
    </location>
</feature>
<protein>
    <submittedName>
        <fullName evidence="2">Uncharacterized protein</fullName>
    </submittedName>
</protein>
<reference evidence="2 3" key="1">
    <citation type="submission" date="2020-06" db="EMBL/GenBank/DDBJ databases">
        <title>Transcriptomic and genomic resources for Thalictrum thalictroides and T. hernandezii: Facilitating candidate gene discovery in an emerging model plant lineage.</title>
        <authorList>
            <person name="Arias T."/>
            <person name="Riano-Pachon D.M."/>
            <person name="Di Stilio V.S."/>
        </authorList>
    </citation>
    <scope>NUCLEOTIDE SEQUENCE [LARGE SCALE GENOMIC DNA]</scope>
    <source>
        <strain evidence="3">cv. WT478/WT964</strain>
        <tissue evidence="2">Leaves</tissue>
    </source>
</reference>